<evidence type="ECO:0000256" key="5">
    <source>
        <dbReference type="ARBA" id="ARBA00022679"/>
    </source>
</evidence>
<dbReference type="GO" id="GO:0009401">
    <property type="term" value="P:phosphoenolpyruvate-dependent sugar phosphotransferase system"/>
    <property type="evidence" value="ECO:0007669"/>
    <property type="project" value="UniProtKB-KW"/>
</dbReference>
<reference evidence="10 11" key="1">
    <citation type="submission" date="2018-11" db="EMBL/GenBank/DDBJ databases">
        <title>Genomic Encyclopedia of Type Strains, Phase IV (KMG-IV): sequencing the most valuable type-strain genomes for metagenomic binning, comparative biology and taxonomic classification.</title>
        <authorList>
            <person name="Goeker M."/>
        </authorList>
    </citation>
    <scope>NUCLEOTIDE SEQUENCE [LARGE SCALE GENOMIC DNA]</scope>
    <source>
        <strain evidence="10 11">DSM 22027</strain>
    </source>
</reference>
<dbReference type="SUPFAM" id="SSF53062">
    <property type="entry name" value="PTS system fructose IIA component-like"/>
    <property type="match status" value="1"/>
</dbReference>
<dbReference type="PANTHER" id="PTHR33799">
    <property type="entry name" value="PTS PERMEASE-RELATED-RELATED"/>
    <property type="match status" value="1"/>
</dbReference>
<dbReference type="GO" id="GO:0016020">
    <property type="term" value="C:membrane"/>
    <property type="evidence" value="ECO:0007669"/>
    <property type="project" value="InterPro"/>
</dbReference>
<dbReference type="GO" id="GO:0016301">
    <property type="term" value="F:kinase activity"/>
    <property type="evidence" value="ECO:0007669"/>
    <property type="project" value="UniProtKB-KW"/>
</dbReference>
<evidence type="ECO:0000259" key="9">
    <source>
        <dbReference type="PROSITE" id="PS51096"/>
    </source>
</evidence>
<feature type="region of interest" description="Disordered" evidence="8">
    <location>
        <begin position="130"/>
        <end position="152"/>
    </location>
</feature>
<keyword evidence="2" id="KW-0813">Transport</keyword>
<keyword evidence="6" id="KW-0598">Phosphotransferase system</keyword>
<feature type="compositionally biased region" description="Basic and acidic residues" evidence="8">
    <location>
        <begin position="135"/>
        <end position="152"/>
    </location>
</feature>
<dbReference type="GO" id="GO:0005737">
    <property type="term" value="C:cytoplasm"/>
    <property type="evidence" value="ECO:0007669"/>
    <property type="project" value="UniProtKB-SubCell"/>
</dbReference>
<dbReference type="RefSeq" id="WP_123290746.1">
    <property type="nucleotide sequence ID" value="NZ_RJVA01000013.1"/>
</dbReference>
<dbReference type="PANTHER" id="PTHR33799:SF1">
    <property type="entry name" value="PTS SYSTEM MANNOSE-SPECIFIC EIIAB COMPONENT-RELATED"/>
    <property type="match status" value="1"/>
</dbReference>
<accession>A0A3N1UID7</accession>
<dbReference type="InterPro" id="IPR033887">
    <property type="entry name" value="PTS_IIA_man"/>
</dbReference>
<dbReference type="InterPro" id="IPR004701">
    <property type="entry name" value="PTS_EIIA_man-typ"/>
</dbReference>
<dbReference type="PROSITE" id="PS51096">
    <property type="entry name" value="PTS_EIIA_TYPE_4"/>
    <property type="match status" value="1"/>
</dbReference>
<dbReference type="EMBL" id="RJVA01000013">
    <property type="protein sequence ID" value="ROQ91022.1"/>
    <property type="molecule type" value="Genomic_DNA"/>
</dbReference>
<protein>
    <submittedName>
        <fullName evidence="10">PTS system mannose-specific IIA component</fullName>
    </submittedName>
</protein>
<comment type="subcellular location">
    <subcellularLocation>
        <location evidence="1">Cytoplasm</location>
    </subcellularLocation>
</comment>
<keyword evidence="3" id="KW-0963">Cytoplasm</keyword>
<dbReference type="CDD" id="cd00006">
    <property type="entry name" value="PTS_IIA_man"/>
    <property type="match status" value="1"/>
</dbReference>
<feature type="domain" description="PTS EIIA type-4" evidence="9">
    <location>
        <begin position="3"/>
        <end position="124"/>
    </location>
</feature>
<evidence type="ECO:0000256" key="4">
    <source>
        <dbReference type="ARBA" id="ARBA00022597"/>
    </source>
</evidence>
<evidence type="ECO:0000256" key="1">
    <source>
        <dbReference type="ARBA" id="ARBA00004496"/>
    </source>
</evidence>
<name>A0A3N1UID7_9BACT</name>
<evidence type="ECO:0000256" key="2">
    <source>
        <dbReference type="ARBA" id="ARBA00022448"/>
    </source>
</evidence>
<dbReference type="AlphaFoldDB" id="A0A3N1UID7"/>
<evidence type="ECO:0000256" key="8">
    <source>
        <dbReference type="SAM" id="MobiDB-lite"/>
    </source>
</evidence>
<keyword evidence="7" id="KW-0418">Kinase</keyword>
<keyword evidence="5" id="KW-0808">Transferase</keyword>
<gene>
    <name evidence="10" type="ORF">EDC27_2298</name>
</gene>
<evidence type="ECO:0000256" key="7">
    <source>
        <dbReference type="ARBA" id="ARBA00022777"/>
    </source>
</evidence>
<evidence type="ECO:0000256" key="3">
    <source>
        <dbReference type="ARBA" id="ARBA00022490"/>
    </source>
</evidence>
<evidence type="ECO:0000313" key="11">
    <source>
        <dbReference type="Proteomes" id="UP000276223"/>
    </source>
</evidence>
<organism evidence="10 11">
    <name type="scientific">Desulfosoma caldarium</name>
    <dbReference type="NCBI Taxonomy" id="610254"/>
    <lineage>
        <taxon>Bacteria</taxon>
        <taxon>Pseudomonadati</taxon>
        <taxon>Thermodesulfobacteriota</taxon>
        <taxon>Syntrophobacteria</taxon>
        <taxon>Syntrophobacterales</taxon>
        <taxon>Syntrophobacteraceae</taxon>
        <taxon>Desulfosoma</taxon>
    </lineage>
</organism>
<dbReference type="Pfam" id="PF03610">
    <property type="entry name" value="EIIA-man"/>
    <property type="match status" value="1"/>
</dbReference>
<keyword evidence="11" id="KW-1185">Reference proteome</keyword>
<dbReference type="InterPro" id="IPR051471">
    <property type="entry name" value="Bacterial_PTS_sugar_comp"/>
</dbReference>
<dbReference type="OrthoDB" id="9794368at2"/>
<proteinExistence type="predicted"/>
<dbReference type="InterPro" id="IPR036662">
    <property type="entry name" value="PTS_EIIA_man-typ_sf"/>
</dbReference>
<comment type="caution">
    <text evidence="10">The sequence shown here is derived from an EMBL/GenBank/DDBJ whole genome shotgun (WGS) entry which is preliminary data.</text>
</comment>
<evidence type="ECO:0000256" key="6">
    <source>
        <dbReference type="ARBA" id="ARBA00022683"/>
    </source>
</evidence>
<evidence type="ECO:0000313" key="10">
    <source>
        <dbReference type="EMBL" id="ROQ91022.1"/>
    </source>
</evidence>
<sequence>MSTIGLVVAAHCRVAQEMVRAAELILGPLEGVRAVSMDPDMPVEKMVREVTQAIKDVDVGQGVIVLTDLFGGTPSNVALALVGSRVEVLSGFNLPMLIKFAEIRSTRPLKEAAETLRDYGRRHIALASEILSSRPEPEARGVDHERSPAHSD</sequence>
<dbReference type="Proteomes" id="UP000276223">
    <property type="component" value="Unassembled WGS sequence"/>
</dbReference>
<keyword evidence="4" id="KW-0762">Sugar transport</keyword>
<dbReference type="Gene3D" id="3.40.50.510">
    <property type="entry name" value="Phosphotransferase system, mannose-type IIA component"/>
    <property type="match status" value="1"/>
</dbReference>